<dbReference type="PANTHER" id="PTHR30570:SF1">
    <property type="entry name" value="PHOSPHATE-BINDING PROTEIN PSTS"/>
    <property type="match status" value="1"/>
</dbReference>
<evidence type="ECO:0000313" key="5">
    <source>
        <dbReference type="EMBL" id="RUS97972.1"/>
    </source>
</evidence>
<dbReference type="InterPro" id="IPR024370">
    <property type="entry name" value="PBP_domain"/>
</dbReference>
<feature type="transmembrane region" description="Helical" evidence="3">
    <location>
        <begin position="28"/>
        <end position="51"/>
    </location>
</feature>
<feature type="region of interest" description="Disordered" evidence="2">
    <location>
        <begin position="613"/>
        <end position="642"/>
    </location>
</feature>
<reference evidence="5" key="2">
    <citation type="journal article" date="2019" name="Genome Biol. Evol.">
        <title>Day and night: Metabolic profiles and evolutionary relationships of six axenic non-marine cyanobacteria.</title>
        <authorList>
            <person name="Will S.E."/>
            <person name="Henke P."/>
            <person name="Boedeker C."/>
            <person name="Huang S."/>
            <person name="Brinkmann H."/>
            <person name="Rohde M."/>
            <person name="Jarek M."/>
            <person name="Friedl T."/>
            <person name="Seufert S."/>
            <person name="Schumacher M."/>
            <person name="Overmann J."/>
            <person name="Neumann-Schaal M."/>
            <person name="Petersen J."/>
        </authorList>
    </citation>
    <scope>NUCLEOTIDE SEQUENCE [LARGE SCALE GENOMIC DNA]</scope>
    <source>
        <strain evidence="5">PCC 7102</strain>
    </source>
</reference>
<protein>
    <recommendedName>
        <fullName evidence="4">PBP domain-containing protein</fullName>
    </recommendedName>
</protein>
<dbReference type="Pfam" id="PF12849">
    <property type="entry name" value="PBP_like_2"/>
    <property type="match status" value="1"/>
</dbReference>
<dbReference type="AlphaFoldDB" id="A0A3S1AC50"/>
<evidence type="ECO:0000256" key="2">
    <source>
        <dbReference type="SAM" id="MobiDB-lite"/>
    </source>
</evidence>
<dbReference type="RefSeq" id="WP_127086233.1">
    <property type="nucleotide sequence ID" value="NZ_VLKB01000007.1"/>
</dbReference>
<dbReference type="EMBL" id="RSCL01000030">
    <property type="protein sequence ID" value="RUS97972.1"/>
    <property type="molecule type" value="Genomic_DNA"/>
</dbReference>
<keyword evidence="6" id="KW-1185">Reference proteome</keyword>
<feature type="domain" description="PBP" evidence="4">
    <location>
        <begin position="73"/>
        <end position="300"/>
    </location>
</feature>
<evidence type="ECO:0000313" key="6">
    <source>
        <dbReference type="Proteomes" id="UP000271624"/>
    </source>
</evidence>
<keyword evidence="3" id="KW-0812">Transmembrane</keyword>
<feature type="region of interest" description="Disordered" evidence="2">
    <location>
        <begin position="351"/>
        <end position="389"/>
    </location>
</feature>
<gene>
    <name evidence="5" type="ORF">DSM106972_081910</name>
</gene>
<keyword evidence="3" id="KW-1133">Transmembrane helix</keyword>
<dbReference type="SUPFAM" id="SSF53850">
    <property type="entry name" value="Periplasmic binding protein-like II"/>
    <property type="match status" value="1"/>
</dbReference>
<dbReference type="Proteomes" id="UP000271624">
    <property type="component" value="Unassembled WGS sequence"/>
</dbReference>
<keyword evidence="3" id="KW-0472">Membrane</keyword>
<evidence type="ECO:0000256" key="1">
    <source>
        <dbReference type="ARBA" id="ARBA00022729"/>
    </source>
</evidence>
<comment type="caution">
    <text evidence="5">The sequence shown here is derived from an EMBL/GenBank/DDBJ whole genome shotgun (WGS) entry which is preliminary data.</text>
</comment>
<name>A0A3S1AC50_9CYAN</name>
<sequence length="1265" mass="134607">MSERDYNCPAFYNLYHDKRHMWQKQKKYSPIVCLTLLLALAGTPIAATLFVSQFAVAQTEETKEPEFPLPTSIANNTVVRVDGSSSMARINESLKQSFEQKFSGAKVELATSGTDAALKSVIDGKTDLAAIGRGLTPAEEAQGLEQKRLRREKIAIVVGENNPFKGNITNQQFARMFRGEITDWSQVGGSKGKIRFIDRPTSSDTREALRNYPAFKAAKFATGANATQLSADDTAELVKQLGNDGIGYVIANQVSKVPGLRVLRLHQTLPDDPRYPFSQPLVYAYQKNPSPGVAGFLGFAGAEPGTQAIEAARTAEAAAVAQSVASGVTATTATPNATVTPLVEATTQANTETATTDATGAALQGSGTTSTSSDPASVASGNNLQATTGNNQTGSFPWWLLLPIAALGAGILWWLLGKGNKRSEALEGASTLPITGALDNSVNLPQPTNSFAKQPTNLVDSTNNTATNLAAGAALGGVALASAGATGIGLWPRLANGNVEEPSENIDVHQTQANGNSEVSVDREPAAVVMQTHSESNLPQVDLESTASVEAPLREAVIDVELPNADRELTQGNSNWLDNLNAAGSAVAVGEPVETTNVVSTEPELTVLNVDLSSLPQNEQPLPDVWEDTEEEPTQTGSNWLDNISQAGAGALAGGAVAGGAAAAGAGLWSQFANREQHNNDNQESETDLMLAQTTEIPPTQPVETTLQIDSSEPEVLESTVDTSEIIETISIEPTATSIQTPEIIQEEPDVSQNDSQETQQTGSNWLDSIRDASQNTIAGGAALASGAVLSGAGLWSRFANGNNNNEPADQTNEIVVDSDEQDLVPPVNVDVPEVPQPILEQPSVTEPSIEVEDVATPESSSSWLENIAATNAAVDNNNEPADQTNEIVVDSDEQNFVPLIDVDVPEIPQPTLEQPSVTEPSIEVEDVATPESGSFEPSNEAEFNVAEVVDTDNASNDTQQFDTTITGVTDTTDTIDSTDSTDSTDNSDVILTGDIDNRQWWAPSDSDAETTQAETVEVENTQPSSIPEFNINPGVVAGGAAIAGVGAAIAGYNHGNKTDVNVVSQPPVADTTPTAPINLPSTTSQITFTARTPKWAYVAWNIEEQDRQLKNQGGAAQLALRLYDTTDTDLSYQAPQLVQQYECEETIDDRFVAIPGSDRDYMAEIGYLTSDNQWLSIAKSHIVRVFSRPHQEFWFEADAELIIHGATEPGSSVTIGGQSVKLKPDGTFHLRIPFTEELIDYVMTAVAKNGEKAKTIHMHFEQNK</sequence>
<feature type="compositionally biased region" description="Polar residues" evidence="2">
    <location>
        <begin position="365"/>
        <end position="389"/>
    </location>
</feature>
<dbReference type="Gene3D" id="3.40.190.10">
    <property type="entry name" value="Periplasmic binding protein-like II"/>
    <property type="match status" value="2"/>
</dbReference>
<accession>A0A3S1AC50</accession>
<dbReference type="PANTHER" id="PTHR30570">
    <property type="entry name" value="PERIPLASMIC PHOSPHATE BINDING COMPONENT OF PHOSPHATE ABC TRANSPORTER"/>
    <property type="match status" value="1"/>
</dbReference>
<feature type="compositionally biased region" description="Low complexity" evidence="2">
    <location>
        <begin position="351"/>
        <end position="362"/>
    </location>
</feature>
<evidence type="ECO:0000259" key="4">
    <source>
        <dbReference type="Pfam" id="PF12849"/>
    </source>
</evidence>
<organism evidence="5 6">
    <name type="scientific">Dulcicalothrix desertica PCC 7102</name>
    <dbReference type="NCBI Taxonomy" id="232991"/>
    <lineage>
        <taxon>Bacteria</taxon>
        <taxon>Bacillati</taxon>
        <taxon>Cyanobacteriota</taxon>
        <taxon>Cyanophyceae</taxon>
        <taxon>Nostocales</taxon>
        <taxon>Calotrichaceae</taxon>
        <taxon>Dulcicalothrix</taxon>
    </lineage>
</organism>
<keyword evidence="1" id="KW-0732">Signal</keyword>
<evidence type="ECO:0000256" key="3">
    <source>
        <dbReference type="SAM" id="Phobius"/>
    </source>
</evidence>
<dbReference type="InterPro" id="IPR050811">
    <property type="entry name" value="Phosphate_ABC_transporter"/>
</dbReference>
<reference evidence="5" key="1">
    <citation type="submission" date="2018-12" db="EMBL/GenBank/DDBJ databases">
        <authorList>
            <person name="Will S."/>
            <person name="Neumann-Schaal M."/>
            <person name="Henke P."/>
        </authorList>
    </citation>
    <scope>NUCLEOTIDE SEQUENCE</scope>
    <source>
        <strain evidence="5">PCC 7102</strain>
    </source>
</reference>
<dbReference type="Pfam" id="PF16258">
    <property type="entry name" value="DUF4912"/>
    <property type="match status" value="1"/>
</dbReference>
<proteinExistence type="predicted"/>
<feature type="transmembrane region" description="Helical" evidence="3">
    <location>
        <begin position="396"/>
        <end position="416"/>
    </location>
</feature>
<dbReference type="InterPro" id="IPR032585">
    <property type="entry name" value="DUF4912"/>
</dbReference>